<accession>A0ABN1A022</accession>
<proteinExistence type="predicted"/>
<evidence type="ECO:0000259" key="2">
    <source>
        <dbReference type="Pfam" id="PF06904"/>
    </source>
</evidence>
<comment type="caution">
    <text evidence="3">The sequence shown here is derived from an EMBL/GenBank/DDBJ whole genome shotgun (WGS) entry which is preliminary data.</text>
</comment>
<sequence>MKKPCVQAPVMRNFLFLGFLSLALSACGIPDSKRPSSGGVKIDPSPSARQCYGELRNAGVRFSPLPNQNFSGGCSQIDAITMLDVGRSTEISNLGPVRCELANKFAAWTEYAVRRAARQYLGSELVRIETMGSYSCRRVAGSNRLSEHGRANAIDVSGFVLADGRRITLTKNWNSGRQEKKFLRAIHKSACRRFGTVLSPDFNAAHHDHFHFDMGGNGYCR</sequence>
<dbReference type="Pfam" id="PF06904">
    <property type="entry name" value="Extensin-like_C"/>
    <property type="match status" value="1"/>
</dbReference>
<keyword evidence="1" id="KW-0732">Signal</keyword>
<feature type="domain" description="Extensin-like C-terminal" evidence="2">
    <location>
        <begin position="50"/>
        <end position="221"/>
    </location>
</feature>
<evidence type="ECO:0000313" key="4">
    <source>
        <dbReference type="Proteomes" id="UP001500713"/>
    </source>
</evidence>
<dbReference type="PROSITE" id="PS51257">
    <property type="entry name" value="PROKAR_LIPOPROTEIN"/>
    <property type="match status" value="1"/>
</dbReference>
<dbReference type="Proteomes" id="UP001500713">
    <property type="component" value="Unassembled WGS sequence"/>
</dbReference>
<keyword evidence="4" id="KW-1185">Reference proteome</keyword>
<dbReference type="InterPro" id="IPR009683">
    <property type="entry name" value="Extensin-like_C"/>
</dbReference>
<gene>
    <name evidence="3" type="ORF">GCM10009096_00780</name>
</gene>
<evidence type="ECO:0000313" key="3">
    <source>
        <dbReference type="EMBL" id="GAA0464161.1"/>
    </source>
</evidence>
<evidence type="ECO:0000256" key="1">
    <source>
        <dbReference type="SAM" id="SignalP"/>
    </source>
</evidence>
<dbReference type="EMBL" id="BAAAEM010000002">
    <property type="protein sequence ID" value="GAA0464161.1"/>
    <property type="molecule type" value="Genomic_DNA"/>
</dbReference>
<reference evidence="3 4" key="1">
    <citation type="journal article" date="2019" name="Int. J. Syst. Evol. Microbiol.">
        <title>The Global Catalogue of Microorganisms (GCM) 10K type strain sequencing project: providing services to taxonomists for standard genome sequencing and annotation.</title>
        <authorList>
            <consortium name="The Broad Institute Genomics Platform"/>
            <consortium name="The Broad Institute Genome Sequencing Center for Infectious Disease"/>
            <person name="Wu L."/>
            <person name="Ma J."/>
        </authorList>
    </citation>
    <scope>NUCLEOTIDE SEQUENCE [LARGE SCALE GENOMIC DNA]</scope>
    <source>
        <strain evidence="3 4">JCM 14162</strain>
    </source>
</reference>
<feature type="signal peptide" evidence="1">
    <location>
        <begin position="1"/>
        <end position="26"/>
    </location>
</feature>
<name>A0ABN1A022_9SPHN</name>
<organism evidence="3 4">
    <name type="scientific">Parasphingorhabdus litoris</name>
    <dbReference type="NCBI Taxonomy" id="394733"/>
    <lineage>
        <taxon>Bacteria</taxon>
        <taxon>Pseudomonadati</taxon>
        <taxon>Pseudomonadota</taxon>
        <taxon>Alphaproteobacteria</taxon>
        <taxon>Sphingomonadales</taxon>
        <taxon>Sphingomonadaceae</taxon>
        <taxon>Parasphingorhabdus</taxon>
    </lineage>
</organism>
<protein>
    <recommendedName>
        <fullName evidence="2">Extensin-like C-terminal domain-containing protein</fullName>
    </recommendedName>
</protein>
<feature type="chain" id="PRO_5047277508" description="Extensin-like C-terminal domain-containing protein" evidence="1">
    <location>
        <begin position="27"/>
        <end position="221"/>
    </location>
</feature>